<comment type="subunit">
    <text evidence="6">Heterotetramer of 2 MoaD subunits and 2 MoaE subunits. Also stable as homodimer. The enzyme changes between these two forms during catalysis.</text>
</comment>
<keyword evidence="5" id="KW-0501">Molybdenum cofactor biosynthesis</keyword>
<dbReference type="InterPro" id="IPR036563">
    <property type="entry name" value="MoaE_sf"/>
</dbReference>
<evidence type="ECO:0000256" key="4">
    <source>
        <dbReference type="ARBA" id="ARBA00013858"/>
    </source>
</evidence>
<comment type="catalytic activity">
    <reaction evidence="11">
        <text>2 [molybdopterin-synthase sulfur-carrier protein]-C-terminal-Gly-aminoethanethioate + cyclic pyranopterin phosphate + H2O = molybdopterin + 2 [molybdopterin-synthase sulfur-carrier protein]-C-terminal Gly-Gly + 2 H(+)</text>
        <dbReference type="Rhea" id="RHEA:26333"/>
        <dbReference type="Rhea" id="RHEA-COMP:12202"/>
        <dbReference type="Rhea" id="RHEA-COMP:19907"/>
        <dbReference type="ChEBI" id="CHEBI:15377"/>
        <dbReference type="ChEBI" id="CHEBI:15378"/>
        <dbReference type="ChEBI" id="CHEBI:58698"/>
        <dbReference type="ChEBI" id="CHEBI:59648"/>
        <dbReference type="ChEBI" id="CHEBI:90778"/>
        <dbReference type="ChEBI" id="CHEBI:232372"/>
        <dbReference type="EC" id="2.8.1.12"/>
    </reaction>
</comment>
<keyword evidence="13" id="KW-1185">Reference proteome</keyword>
<dbReference type="GeneID" id="36133949"/>
<evidence type="ECO:0000256" key="2">
    <source>
        <dbReference type="ARBA" id="ARBA00005426"/>
    </source>
</evidence>
<proteinExistence type="inferred from homology"/>
<evidence type="ECO:0000256" key="9">
    <source>
        <dbReference type="ARBA" id="ARBA00030781"/>
    </source>
</evidence>
<evidence type="ECO:0000313" key="13">
    <source>
        <dbReference type="Proteomes" id="UP000007934"/>
    </source>
</evidence>
<dbReference type="KEGG" id="hfe:HFELIS_05630"/>
<dbReference type="GO" id="GO:0006777">
    <property type="term" value="P:Mo-molybdopterin cofactor biosynthetic process"/>
    <property type="evidence" value="ECO:0007669"/>
    <property type="project" value="UniProtKB-KW"/>
</dbReference>
<evidence type="ECO:0000256" key="5">
    <source>
        <dbReference type="ARBA" id="ARBA00023150"/>
    </source>
</evidence>
<evidence type="ECO:0000256" key="7">
    <source>
        <dbReference type="ARBA" id="ARBA00029745"/>
    </source>
</evidence>
<dbReference type="GO" id="GO:0030366">
    <property type="term" value="F:molybdopterin synthase activity"/>
    <property type="evidence" value="ECO:0007669"/>
    <property type="project" value="UniProtKB-EC"/>
</dbReference>
<dbReference type="OrthoDB" id="9803224at2"/>
<gene>
    <name evidence="12" type="primary">moaE</name>
    <name evidence="12" type="ordered locus">Hfelis_05630</name>
</gene>
<evidence type="ECO:0000313" key="12">
    <source>
        <dbReference type="EMBL" id="CBY82647.1"/>
    </source>
</evidence>
<dbReference type="Pfam" id="PF02391">
    <property type="entry name" value="MoaE"/>
    <property type="match status" value="1"/>
</dbReference>
<dbReference type="eggNOG" id="COG0314">
    <property type="taxonomic scope" value="Bacteria"/>
</dbReference>
<name>E7AA75_HELFC</name>
<comment type="pathway">
    <text evidence="1">Cofactor biosynthesis; molybdopterin biosynthesis.</text>
</comment>
<evidence type="ECO:0000256" key="8">
    <source>
        <dbReference type="ARBA" id="ARBA00030407"/>
    </source>
</evidence>
<accession>E7AA75</accession>
<dbReference type="Gene3D" id="3.90.1170.40">
    <property type="entry name" value="Molybdopterin biosynthesis MoaE subunit"/>
    <property type="match status" value="1"/>
</dbReference>
<dbReference type="EC" id="2.8.1.12" evidence="3"/>
<evidence type="ECO:0000256" key="10">
    <source>
        <dbReference type="ARBA" id="ARBA00032474"/>
    </source>
</evidence>
<dbReference type="HOGENOM" id="CLU_117135_0_0_7"/>
<comment type="similarity">
    <text evidence="2">Belongs to the MoaE family.</text>
</comment>
<organism evidence="12 13">
    <name type="scientific">Helicobacter felis (strain ATCC 49179 / CCUG 28539 / NCTC 12436 / CS1)</name>
    <dbReference type="NCBI Taxonomy" id="936155"/>
    <lineage>
        <taxon>Bacteria</taxon>
        <taxon>Pseudomonadati</taxon>
        <taxon>Campylobacterota</taxon>
        <taxon>Epsilonproteobacteria</taxon>
        <taxon>Campylobacterales</taxon>
        <taxon>Helicobacteraceae</taxon>
        <taxon>Helicobacter</taxon>
    </lineage>
</organism>
<dbReference type="InterPro" id="IPR003448">
    <property type="entry name" value="Mopterin_biosynth_MoaE"/>
</dbReference>
<protein>
    <recommendedName>
        <fullName evidence="4">Molybdopterin synthase catalytic subunit</fullName>
        <ecNumber evidence="3">2.8.1.12</ecNumber>
    </recommendedName>
    <alternativeName>
        <fullName evidence="9">MPT synthase subunit 2</fullName>
    </alternativeName>
    <alternativeName>
        <fullName evidence="7">Molybdenum cofactor biosynthesis protein E</fullName>
    </alternativeName>
    <alternativeName>
        <fullName evidence="8">Molybdopterin-converting factor large subunit</fullName>
    </alternativeName>
    <alternativeName>
        <fullName evidence="10">Molybdopterin-converting factor subunit 2</fullName>
    </alternativeName>
</protein>
<evidence type="ECO:0000256" key="1">
    <source>
        <dbReference type="ARBA" id="ARBA00005046"/>
    </source>
</evidence>
<evidence type="ECO:0000256" key="6">
    <source>
        <dbReference type="ARBA" id="ARBA00026066"/>
    </source>
</evidence>
<dbReference type="PANTHER" id="PTHR23404">
    <property type="entry name" value="MOLYBDOPTERIN SYNTHASE RELATED"/>
    <property type="match status" value="1"/>
</dbReference>
<sequence length="146" mass="16470">MLEVFDGALNTAKLYSKWERLCQEKNAGALCVFTGIVRGEGQNFKGLSFDVHLPLLQTWFSAWEQRGYEVGVKLCMAHAKGDVEVGQSSYMVGLISAHRKEALNMYALFIEDFKHNAPIWKYELKEGQRIYAQDQSHPLKGSGLLA</sequence>
<reference evidence="12 13" key="1">
    <citation type="journal article" date="2011" name="Genome Biol. Evol.">
        <title>Comparative whole genome sequence analysis of the carcinogenic bacterial model pathogen Helicobacter felis.</title>
        <authorList>
            <person name="Arnold I.C."/>
            <person name="Zigova Z."/>
            <person name="Holden M."/>
            <person name="Lawley T.D."/>
            <person name="Rad R."/>
            <person name="Dougan G."/>
            <person name="Falkow S."/>
            <person name="Bentley S.D."/>
            <person name="Muller A."/>
        </authorList>
    </citation>
    <scope>NUCLEOTIDE SEQUENCE [LARGE SCALE GENOMIC DNA]</scope>
    <source>
        <strain evidence="13">ATCC 49179 / CCUG 28539 / NCTC 12436 / CS1</strain>
    </source>
</reference>
<dbReference type="UniPathway" id="UPA00344"/>
<dbReference type="EMBL" id="FQ670179">
    <property type="protein sequence ID" value="CBY82647.1"/>
    <property type="molecule type" value="Genomic_DNA"/>
</dbReference>
<dbReference type="Proteomes" id="UP000007934">
    <property type="component" value="Chromosome"/>
</dbReference>
<dbReference type="AlphaFoldDB" id="E7AA75"/>
<evidence type="ECO:0000256" key="11">
    <source>
        <dbReference type="ARBA" id="ARBA00049878"/>
    </source>
</evidence>
<dbReference type="STRING" id="936155.HFELIS_05630"/>
<dbReference type="RefSeq" id="WP_013469016.1">
    <property type="nucleotide sequence ID" value="NC_014810.2"/>
</dbReference>
<evidence type="ECO:0000256" key="3">
    <source>
        <dbReference type="ARBA" id="ARBA00011950"/>
    </source>
</evidence>
<dbReference type="CDD" id="cd00756">
    <property type="entry name" value="MoaE"/>
    <property type="match status" value="1"/>
</dbReference>
<dbReference type="SUPFAM" id="SSF54690">
    <property type="entry name" value="Molybdopterin synthase subunit MoaE"/>
    <property type="match status" value="1"/>
</dbReference>